<dbReference type="InterPro" id="IPR019787">
    <property type="entry name" value="Znf_PHD-finger"/>
</dbReference>
<feature type="compositionally biased region" description="Basic and acidic residues" evidence="5">
    <location>
        <begin position="150"/>
        <end position="169"/>
    </location>
</feature>
<dbReference type="InterPro" id="IPR043502">
    <property type="entry name" value="DNA/RNA_pol_sf"/>
</dbReference>
<dbReference type="Pfam" id="PF00628">
    <property type="entry name" value="PHD"/>
    <property type="match status" value="1"/>
</dbReference>
<evidence type="ECO:0000256" key="2">
    <source>
        <dbReference type="ARBA" id="ARBA00022771"/>
    </source>
</evidence>
<evidence type="ECO:0000259" key="6">
    <source>
        <dbReference type="PROSITE" id="PS50016"/>
    </source>
</evidence>
<dbReference type="Pfam" id="PF03564">
    <property type="entry name" value="DUF1759"/>
    <property type="match status" value="1"/>
</dbReference>
<evidence type="ECO:0000256" key="3">
    <source>
        <dbReference type="ARBA" id="ARBA00022833"/>
    </source>
</evidence>
<keyword evidence="1" id="KW-0479">Metal-binding</keyword>
<dbReference type="Gene3D" id="3.10.10.10">
    <property type="entry name" value="HIV Type 1 Reverse Transcriptase, subunit A, domain 1"/>
    <property type="match status" value="1"/>
</dbReference>
<dbReference type="Gene3D" id="3.30.420.10">
    <property type="entry name" value="Ribonuclease H-like superfamily/Ribonuclease H"/>
    <property type="match status" value="1"/>
</dbReference>
<evidence type="ECO:0000256" key="5">
    <source>
        <dbReference type="SAM" id="MobiDB-lite"/>
    </source>
</evidence>
<reference evidence="8" key="2">
    <citation type="submission" date="2025-05" db="UniProtKB">
        <authorList>
            <consortium name="EnsemblMetazoa"/>
        </authorList>
    </citation>
    <scope>IDENTIFICATION</scope>
    <source>
        <strain evidence="8">Foshan</strain>
    </source>
</reference>
<feature type="region of interest" description="Disordered" evidence="5">
    <location>
        <begin position="130"/>
        <end position="192"/>
    </location>
</feature>
<dbReference type="InterPro" id="IPR040676">
    <property type="entry name" value="DUF5641"/>
</dbReference>
<feature type="compositionally biased region" description="Acidic residues" evidence="5">
    <location>
        <begin position="258"/>
        <end position="287"/>
    </location>
</feature>
<feature type="region of interest" description="Disordered" evidence="5">
    <location>
        <begin position="231"/>
        <end position="320"/>
    </location>
</feature>
<evidence type="ECO:0000313" key="9">
    <source>
        <dbReference type="Proteomes" id="UP000069940"/>
    </source>
</evidence>
<feature type="compositionally biased region" description="Polar residues" evidence="5">
    <location>
        <begin position="527"/>
        <end position="536"/>
    </location>
</feature>
<feature type="compositionally biased region" description="Acidic residues" evidence="5">
    <location>
        <begin position="231"/>
        <end position="242"/>
    </location>
</feature>
<organism evidence="8 9">
    <name type="scientific">Aedes albopictus</name>
    <name type="common">Asian tiger mosquito</name>
    <name type="synonym">Stegomyia albopicta</name>
    <dbReference type="NCBI Taxonomy" id="7160"/>
    <lineage>
        <taxon>Eukaryota</taxon>
        <taxon>Metazoa</taxon>
        <taxon>Ecdysozoa</taxon>
        <taxon>Arthropoda</taxon>
        <taxon>Hexapoda</taxon>
        <taxon>Insecta</taxon>
        <taxon>Pterygota</taxon>
        <taxon>Neoptera</taxon>
        <taxon>Endopterygota</taxon>
        <taxon>Diptera</taxon>
        <taxon>Nematocera</taxon>
        <taxon>Culicoidea</taxon>
        <taxon>Culicidae</taxon>
        <taxon>Culicinae</taxon>
        <taxon>Aedini</taxon>
        <taxon>Aedes</taxon>
        <taxon>Stegomyia</taxon>
    </lineage>
</organism>
<dbReference type="PROSITE" id="PS50994">
    <property type="entry name" value="INTEGRASE"/>
    <property type="match status" value="1"/>
</dbReference>
<evidence type="ECO:0000313" key="8">
    <source>
        <dbReference type="EnsemblMetazoa" id="AALFPA23_020157.P29692"/>
    </source>
</evidence>
<feature type="compositionally biased region" description="Polar residues" evidence="5">
    <location>
        <begin position="1"/>
        <end position="22"/>
    </location>
</feature>
<keyword evidence="3" id="KW-0862">Zinc</keyword>
<dbReference type="InterPro" id="IPR013083">
    <property type="entry name" value="Znf_RING/FYVE/PHD"/>
</dbReference>
<dbReference type="PROSITE" id="PS50016">
    <property type="entry name" value="ZF_PHD_2"/>
    <property type="match status" value="1"/>
</dbReference>
<feature type="compositionally biased region" description="Basic and acidic residues" evidence="5">
    <location>
        <begin position="243"/>
        <end position="252"/>
    </location>
</feature>
<dbReference type="Gene3D" id="3.30.70.270">
    <property type="match status" value="1"/>
</dbReference>
<feature type="domain" description="PHD-type" evidence="6">
    <location>
        <begin position="79"/>
        <end position="127"/>
    </location>
</feature>
<protein>
    <submittedName>
        <fullName evidence="8">Uncharacterized protein</fullName>
    </submittedName>
</protein>
<dbReference type="SMART" id="SM00249">
    <property type="entry name" value="PHD"/>
    <property type="match status" value="1"/>
</dbReference>
<keyword evidence="9" id="KW-1185">Reference proteome</keyword>
<dbReference type="InterPro" id="IPR008042">
    <property type="entry name" value="Retrotrans_Pao"/>
</dbReference>
<dbReference type="RefSeq" id="XP_062712091.1">
    <property type="nucleotide sequence ID" value="XM_062856107.1"/>
</dbReference>
<dbReference type="PANTHER" id="PTHR47331">
    <property type="entry name" value="PHD-TYPE DOMAIN-CONTAINING PROTEIN"/>
    <property type="match status" value="1"/>
</dbReference>
<dbReference type="EnsemblMetazoa" id="AALFPA23_020157.R29693">
    <property type="protein sequence ID" value="AALFPA23_020157.P29693"/>
    <property type="gene ID" value="AALFPA23_020157"/>
</dbReference>
<dbReference type="Pfam" id="PF05380">
    <property type="entry name" value="Peptidase_A17"/>
    <property type="match status" value="1"/>
</dbReference>
<name>A0ABM1ZNE0_AEDAL</name>
<feature type="domain" description="Integrase catalytic" evidence="7">
    <location>
        <begin position="1661"/>
        <end position="1847"/>
    </location>
</feature>
<dbReference type="SUPFAM" id="SSF57903">
    <property type="entry name" value="FYVE/PHD zinc finger"/>
    <property type="match status" value="1"/>
</dbReference>
<feature type="region of interest" description="Disordered" evidence="5">
    <location>
        <begin position="512"/>
        <end position="551"/>
    </location>
</feature>
<dbReference type="InterPro" id="IPR005312">
    <property type="entry name" value="DUF1759"/>
</dbReference>
<dbReference type="PROSITE" id="PS01359">
    <property type="entry name" value="ZF_PHD_1"/>
    <property type="match status" value="1"/>
</dbReference>
<dbReference type="InterPro" id="IPR012337">
    <property type="entry name" value="RNaseH-like_sf"/>
</dbReference>
<feature type="compositionally biased region" description="Basic and acidic residues" evidence="5">
    <location>
        <begin position="512"/>
        <end position="523"/>
    </location>
</feature>
<dbReference type="InterPro" id="IPR019786">
    <property type="entry name" value="Zinc_finger_PHD-type_CS"/>
</dbReference>
<evidence type="ECO:0000259" key="7">
    <source>
        <dbReference type="PROSITE" id="PS50994"/>
    </source>
</evidence>
<dbReference type="InterPro" id="IPR000477">
    <property type="entry name" value="RT_dom"/>
</dbReference>
<proteinExistence type="predicted"/>
<dbReference type="InterPro" id="IPR036397">
    <property type="entry name" value="RNaseH_sf"/>
</dbReference>
<dbReference type="SUPFAM" id="SSF53098">
    <property type="entry name" value="Ribonuclease H-like"/>
    <property type="match status" value="1"/>
</dbReference>
<dbReference type="GeneID" id="134289723"/>
<evidence type="ECO:0000256" key="1">
    <source>
        <dbReference type="ARBA" id="ARBA00022723"/>
    </source>
</evidence>
<dbReference type="Pfam" id="PF00078">
    <property type="entry name" value="RVT_1"/>
    <property type="match status" value="1"/>
</dbReference>
<dbReference type="CDD" id="cd01644">
    <property type="entry name" value="RT_pepA17"/>
    <property type="match status" value="1"/>
</dbReference>
<dbReference type="EnsemblMetazoa" id="AALFPA23_020157.R29692">
    <property type="protein sequence ID" value="AALFPA23_020157.P29692"/>
    <property type="gene ID" value="AALFPA23_020157"/>
</dbReference>
<feature type="compositionally biased region" description="Polar residues" evidence="5">
    <location>
        <begin position="308"/>
        <end position="320"/>
    </location>
</feature>
<keyword evidence="2 4" id="KW-0863">Zinc-finger</keyword>
<dbReference type="InterPro" id="IPR001584">
    <property type="entry name" value="Integrase_cat-core"/>
</dbReference>
<dbReference type="InterPro" id="IPR001965">
    <property type="entry name" value="Znf_PHD"/>
</dbReference>
<evidence type="ECO:0000256" key="4">
    <source>
        <dbReference type="PROSITE-ProRule" id="PRU00146"/>
    </source>
</evidence>
<feature type="region of interest" description="Disordered" evidence="5">
    <location>
        <begin position="1"/>
        <end position="80"/>
    </location>
</feature>
<dbReference type="Gene3D" id="3.30.40.10">
    <property type="entry name" value="Zinc/RING finger domain, C3HC4 (zinc finger)"/>
    <property type="match status" value="1"/>
</dbReference>
<dbReference type="InterPro" id="IPR043128">
    <property type="entry name" value="Rev_trsase/Diguanyl_cyclase"/>
</dbReference>
<accession>A0ABM1ZNE0</accession>
<dbReference type="Proteomes" id="UP000069940">
    <property type="component" value="Unassembled WGS sequence"/>
</dbReference>
<dbReference type="SUPFAM" id="SSF56672">
    <property type="entry name" value="DNA/RNA polymerases"/>
    <property type="match status" value="1"/>
</dbReference>
<sequence>MSDSANAAATTGNQGKSLANQSEDAHVDPPNEPQTMNPNKDTLLKPGGDKKAPSVKSRSSKSREHNVPSPRDKQSETIGHSCQTCRFADHSRMVQCDDCDGWHHYNCVGVDDRIAKKQWRCVKCDDNRKVRRSSKTTRTEAPKKKATGKAKKESGTKQPDLQEQRKHLGDQPAKCIKAASVKSGTSRKSSRAQLELQLQKLDAERTLLEDKKKLIEQQYSVLQELAELDEQVEGAEDGDEVDGASKVEDWLRDGVNSDTDDESTDSSEGADEDIGSSSEEDIDDDPQENGSKFNPIRRSTPRMDPRSMQKSVTRSNQLNCSLNRNQLAARQVVAKDLPPFTGNPEEWPIFFSTYESTTRMCGYTNDENMIRLRNCLRGDAFAAVKSFLLHPSTVDRAISALKLRFGQPRFVIHSLRDKIIAMPPLKPDSINRMIDFALAVQNLEATIDACGQRDLMRDTSLLGELIGKLPASMKLEWARHTRSLRKVNLAAFSKWMYDMAEDACLVAEPRRNQEVHQSHEPRKNSKAFLNTHTAQPSWKKEDQQASPPSMTRSIGAQKKVYSQACIVCKGNCATLAKCGRFLGLSYDGRWSTIREAKVCRKCLKQHKGGCESKQCGVSGCTYKHHPLLHKELNAETAAVVKPQREEQSCNTHQSGASPILFRYVPVIVYGCGIVVHCYAFLDDGSSKTLMDEELAKELNLSGERHPLCLKWTGGLHRSEDESRSVQIEISGLKGKRFRFEDVRTVTELQLPSQTLDVQQLQSEYYYLKGVPVESYRDVRPRLLIGVQHAHATLVRKSREGRPGQPIAIKTNLGWTIYGGAPAEQSVNMVHYTNHVSCCDHDTEKADENLGQVVKEYFSLESLGVTSPVKQIRSQEDERAMKQLRELTQFNGVRYESGLLWRRDSERLPNNKAMALKRFNHLERRMEKDSELARIVKEKLIEYVTKGYARKLTTEELAENHERVWYLPVFPVVNPNKPGKIRLVWDAAATTNGVSLNSALLTGPDLLEPLMHVLYRFRQNRFAICGDIREMFHQVAIRNEDQHSQRFFLSDEEGQPEPGTYVMQVMTFGASCSPTTAQFVKNTNAERFSKTHPAAVTAIVRCTYVDDMLTSTETEQEAIELAKSVWFVHKEGGFEIRNWMSNSPTALAALHGDLNHEKSLDLSSTLATEKVLGMWWCTQTDCFTYKINWSRLGEDLLTGERYPTKREVLRTMMTIYDPLGLIAHYLMFLKVLLQDIWRTGITWDETVNRECFEKWQMWLGLLPEIESLQIPRCFRLQTSAGENTEIQLHTFVDAGENGMAAVAYLRFVEAGTVECSLVTAKTRVAPLKYLTIPRLELQAALIGARLAHFIIQGLDLTISRCVFWSDSRNALSWICADHRRYSQFVAARVSEILDLTNVADWKWVPTKWNVADEGTKWQRRPSFTAESRWYKGPEFLWQREEEWPSVPIKLEETTEELRATIHVHYETAKSEFPIERFRDWRKLIRTTAHIFRFIANAQPKRFPRLTCGITKEEMRNAETFHFRAAQQDSFPNEFAVLLRNDSKVAIPKRSPLYKLSPFIDGQGLLRMAGRTAACEYLSPDTINPIILPRDHRITHLVVRSYHDKFHHQNHESVINEVRQKFCISRLRRVYAKIRSECQRCRLRDARPRPPAMADLPPCRLAAFVRPFTHTGVDYFGPMEVCIGRRVEKRWGVLLTCLTIRAVHIELASSLTTNSCIMALRNFIARRGTPAVFYSDRGTNFIGSERELKQTLKAVDQNKMAQEFVSSTTSWSFNPPAAPHMGGSWERLIQSVKRTLLELKPSPRPTGEELRNALIEVEGILNARPLTHVPIEDEAAPALTPNHWLLGSSDGSKPWSLLENDSIALRRGWHQSQILANHFWERWLREYLPEITRRTKWHQRVAPIKEGDIVLIVDPELPRSCWPKGRVIGTVNRDGQVRKVTIQTAKGVYERPAVNVAVLDVKGKEELANSEMEFPNWGGLSPKPLGVDTTLTIPTLPVDTTVCMTARHVSDDNERCQGR</sequence>
<dbReference type="PANTHER" id="PTHR47331:SF1">
    <property type="entry name" value="GAG-LIKE PROTEIN"/>
    <property type="match status" value="1"/>
</dbReference>
<reference evidence="9" key="1">
    <citation type="journal article" date="2015" name="Proc. Natl. Acad. Sci. U.S.A.">
        <title>Genome sequence of the Asian Tiger mosquito, Aedes albopictus, reveals insights into its biology, genetics, and evolution.</title>
        <authorList>
            <person name="Chen X.G."/>
            <person name="Jiang X."/>
            <person name="Gu J."/>
            <person name="Xu M."/>
            <person name="Wu Y."/>
            <person name="Deng Y."/>
            <person name="Zhang C."/>
            <person name="Bonizzoni M."/>
            <person name="Dermauw W."/>
            <person name="Vontas J."/>
            <person name="Armbruster P."/>
            <person name="Huang X."/>
            <person name="Yang Y."/>
            <person name="Zhang H."/>
            <person name="He W."/>
            <person name="Peng H."/>
            <person name="Liu Y."/>
            <person name="Wu K."/>
            <person name="Chen J."/>
            <person name="Lirakis M."/>
            <person name="Topalis P."/>
            <person name="Van Leeuwen T."/>
            <person name="Hall A.B."/>
            <person name="Jiang X."/>
            <person name="Thorpe C."/>
            <person name="Mueller R.L."/>
            <person name="Sun C."/>
            <person name="Waterhouse R.M."/>
            <person name="Yan G."/>
            <person name="Tu Z.J."/>
            <person name="Fang X."/>
            <person name="James A.A."/>
        </authorList>
    </citation>
    <scope>NUCLEOTIDE SEQUENCE [LARGE SCALE GENOMIC DNA]</scope>
    <source>
        <strain evidence="9">Foshan</strain>
    </source>
</reference>
<dbReference type="RefSeq" id="XP_062712092.1">
    <property type="nucleotide sequence ID" value="XM_062856108.1"/>
</dbReference>
<dbReference type="Pfam" id="PF18701">
    <property type="entry name" value="DUF5641"/>
    <property type="match status" value="1"/>
</dbReference>
<feature type="compositionally biased region" description="Basic and acidic residues" evidence="5">
    <location>
        <begin position="61"/>
        <end position="75"/>
    </location>
</feature>
<dbReference type="InterPro" id="IPR011011">
    <property type="entry name" value="Znf_FYVE_PHD"/>
</dbReference>